<sequence length="756" mass="84038">MTSSLPILFVMHKMENPEHVQNISVVWRGKKFTIEMGSGATLKELGLKLQGLTDVKADTMRLIVPQSSNKTSKLLSPFSDEQAFLSLEEISITKGKSIRMMGVPGSEVDEILQNAKANLRVAGFEEEEKRLRQRMSDRPHASPKPPQGPYIFCHFRTLEIPGIEMNPPASEALKRMHMLAADPGIVAIMNKHHWRVGIMTELAPIGYVGISPKCLLGFNKNHGEEISLRLRTDDLKGFRKYESIKKTLLHELAHMVHSEHDENFYALDKQLNQEAASLDWTRSRSRTLNGVRYSGHYEDDDYIGDSSNTPQKLGGSTLDQLANARASSVAAAYRRLSNASVNTWGGSVASEEPDPDDSGLNTHGLPASMDSMENENFNTNIQSPNEAQIKPVSEPDSDNLSGDQNKLEPNPCDSQYGETMDSEFYPEFTGNRTVFGQGFSNYVPIPPLLPSETNRKLGATKLHEEPDPDKNQEMEILDTGIQTRKDIDEPDPDDSQANGAVQTEPDPDDKLGHAFGVSRMQTYEPDPDDSQANGAVQTEPDPDDKLGHAFGVSRMQTYEPDPDDSQANGAVQTEPDPDDKLGHAFGVSRMQTYEPDPDDSQANGAVQTEPDPDDKLGHAFGVSRMQTYEPDPDDQELQRIQDPVTFLCSRLKKAIEMLQVEVTPLEATAVLQTLSKIIRNVIEHPGEMKYRRLRKANPIIQKNVTNYQAAMDILSLIGFNEDVVLDEIGKAETYLVLKRNDPGLLWLAKSSLETAY</sequence>
<name>A0A2I4H1E2_JUGRE</name>
<feature type="region of interest" description="Disordered" evidence="1">
    <location>
        <begin position="343"/>
        <end position="420"/>
    </location>
</feature>
<proteinExistence type="predicted"/>
<dbReference type="Proteomes" id="UP000235220">
    <property type="component" value="Chromosome 1"/>
</dbReference>
<dbReference type="RefSeq" id="XP_018849954.2">
    <property type="nucleotide sequence ID" value="XM_018994409.2"/>
</dbReference>
<dbReference type="GeneID" id="109012658"/>
<dbReference type="SUPFAM" id="SSF54236">
    <property type="entry name" value="Ubiquitin-like"/>
    <property type="match status" value="1"/>
</dbReference>
<evidence type="ECO:0000256" key="1">
    <source>
        <dbReference type="SAM" id="MobiDB-lite"/>
    </source>
</evidence>
<dbReference type="CDD" id="cd10463">
    <property type="entry name" value="PUB_WLM"/>
    <property type="match status" value="1"/>
</dbReference>
<dbReference type="Gramene" id="Jr01_33480_p1">
    <property type="protein sequence ID" value="cds.Jr01_33480_p1"/>
    <property type="gene ID" value="Jr01_33480"/>
</dbReference>
<dbReference type="Pfam" id="PF09409">
    <property type="entry name" value="PUB"/>
    <property type="match status" value="1"/>
</dbReference>
<dbReference type="InterPro" id="IPR036339">
    <property type="entry name" value="PUB-like_dom_sf"/>
</dbReference>
<dbReference type="FunCoup" id="A0A2I4H1E2">
    <property type="interactions" value="705"/>
</dbReference>
<evidence type="ECO:0000313" key="2">
    <source>
        <dbReference type="Proteomes" id="UP000235220"/>
    </source>
</evidence>
<dbReference type="Gene3D" id="1.20.58.2190">
    <property type="match status" value="1"/>
</dbReference>
<dbReference type="PANTHER" id="PTHR47796">
    <property type="entry name" value="ZINC METALLOPROTEINASE-LIKE PROTEIN"/>
    <property type="match status" value="1"/>
</dbReference>
<protein>
    <submittedName>
        <fullName evidence="3">Uncharacterized protein LOC109012658 isoform X1</fullName>
    </submittedName>
</protein>
<dbReference type="InterPro" id="IPR018997">
    <property type="entry name" value="PUB_domain"/>
</dbReference>
<organism evidence="2 3">
    <name type="scientific">Juglans regia</name>
    <name type="common">English walnut</name>
    <dbReference type="NCBI Taxonomy" id="51240"/>
    <lineage>
        <taxon>Eukaryota</taxon>
        <taxon>Viridiplantae</taxon>
        <taxon>Streptophyta</taxon>
        <taxon>Embryophyta</taxon>
        <taxon>Tracheophyta</taxon>
        <taxon>Spermatophyta</taxon>
        <taxon>Magnoliopsida</taxon>
        <taxon>eudicotyledons</taxon>
        <taxon>Gunneridae</taxon>
        <taxon>Pentapetalae</taxon>
        <taxon>rosids</taxon>
        <taxon>fabids</taxon>
        <taxon>Fagales</taxon>
        <taxon>Juglandaceae</taxon>
        <taxon>Juglans</taxon>
    </lineage>
</organism>
<dbReference type="STRING" id="51240.A0A2I4H1E2"/>
<dbReference type="SMART" id="SM00580">
    <property type="entry name" value="PUG"/>
    <property type="match status" value="1"/>
</dbReference>
<dbReference type="SUPFAM" id="SSF143503">
    <property type="entry name" value="PUG domain-like"/>
    <property type="match status" value="1"/>
</dbReference>
<reference evidence="3" key="1">
    <citation type="submission" date="2025-08" db="UniProtKB">
        <authorList>
            <consortium name="RefSeq"/>
        </authorList>
    </citation>
    <scope>IDENTIFICATION</scope>
    <source>
        <tissue evidence="3">Leaves</tissue>
    </source>
</reference>
<evidence type="ECO:0000313" key="3">
    <source>
        <dbReference type="RefSeq" id="XP_018849954.2"/>
    </source>
</evidence>
<dbReference type="OrthoDB" id="49605at2759"/>
<feature type="region of interest" description="Disordered" evidence="1">
    <location>
        <begin position="457"/>
        <end position="617"/>
    </location>
</feature>
<dbReference type="InterPro" id="IPR029071">
    <property type="entry name" value="Ubiquitin-like_domsf"/>
</dbReference>
<gene>
    <name evidence="3" type="primary">LOC109012658</name>
</gene>
<keyword evidence="2" id="KW-1185">Reference proteome</keyword>
<dbReference type="PROSITE" id="PS51397">
    <property type="entry name" value="WLM"/>
    <property type="match status" value="1"/>
</dbReference>
<dbReference type="KEGG" id="jre:109012658"/>
<accession>A0A2I4H1E2</accession>
<dbReference type="InterPro" id="IPR013536">
    <property type="entry name" value="WLM_dom"/>
</dbReference>
<feature type="compositionally biased region" description="Polar residues" evidence="1">
    <location>
        <begin position="374"/>
        <end position="386"/>
    </location>
</feature>
<dbReference type="PANTHER" id="PTHR47796:SF1">
    <property type="entry name" value="OS08G0500800 PROTEIN"/>
    <property type="match status" value="1"/>
</dbReference>
<dbReference type="Gene3D" id="3.10.20.90">
    <property type="entry name" value="Phosphatidylinositol 3-kinase Catalytic Subunit, Chain A, domain 1"/>
    <property type="match status" value="1"/>
</dbReference>
<dbReference type="Pfam" id="PF08325">
    <property type="entry name" value="WLM"/>
    <property type="match status" value="1"/>
</dbReference>
<dbReference type="AlphaFoldDB" id="A0A2I4H1E2"/>
<feature type="compositionally biased region" description="Basic and acidic residues" evidence="1">
    <location>
        <begin position="461"/>
        <end position="473"/>
    </location>
</feature>